<feature type="compositionally biased region" description="Basic residues" evidence="1">
    <location>
        <begin position="171"/>
        <end position="185"/>
    </location>
</feature>
<evidence type="ECO:0000256" key="1">
    <source>
        <dbReference type="SAM" id="MobiDB-lite"/>
    </source>
</evidence>
<dbReference type="PANTHER" id="PTHR36808">
    <property type="entry name" value="TRANSCRIPTIONAL REGULATOR ATRX-LIKE PROTEIN"/>
    <property type="match status" value="1"/>
</dbReference>
<feature type="compositionally biased region" description="Basic residues" evidence="1">
    <location>
        <begin position="82"/>
        <end position="95"/>
    </location>
</feature>
<reference evidence="2" key="2">
    <citation type="journal article" date="2024" name="Plant">
        <title>Genomic evolution and insights into agronomic trait innovations of Sesamum species.</title>
        <authorList>
            <person name="Miao H."/>
            <person name="Wang L."/>
            <person name="Qu L."/>
            <person name="Liu H."/>
            <person name="Sun Y."/>
            <person name="Le M."/>
            <person name="Wang Q."/>
            <person name="Wei S."/>
            <person name="Zheng Y."/>
            <person name="Lin W."/>
            <person name="Duan Y."/>
            <person name="Cao H."/>
            <person name="Xiong S."/>
            <person name="Wang X."/>
            <person name="Wei L."/>
            <person name="Li C."/>
            <person name="Ma Q."/>
            <person name="Ju M."/>
            <person name="Zhao R."/>
            <person name="Li G."/>
            <person name="Mu C."/>
            <person name="Tian Q."/>
            <person name="Mei H."/>
            <person name="Zhang T."/>
            <person name="Gao T."/>
            <person name="Zhang H."/>
        </authorList>
    </citation>
    <scope>NUCLEOTIDE SEQUENCE</scope>
    <source>
        <strain evidence="2">K16</strain>
    </source>
</reference>
<feature type="compositionally biased region" description="Low complexity" evidence="1">
    <location>
        <begin position="186"/>
        <end position="207"/>
    </location>
</feature>
<protein>
    <submittedName>
        <fullName evidence="2">Uncharacterized protein</fullName>
    </submittedName>
</protein>
<gene>
    <name evidence="2" type="ORF">Sango_1311600</name>
</gene>
<keyword evidence="3" id="KW-1185">Reference proteome</keyword>
<feature type="region of interest" description="Disordered" evidence="1">
    <location>
        <begin position="455"/>
        <end position="477"/>
    </location>
</feature>
<comment type="caution">
    <text evidence="2">The sequence shown here is derived from an EMBL/GenBank/DDBJ whole genome shotgun (WGS) entry which is preliminary data.</text>
</comment>
<dbReference type="PANTHER" id="PTHR36808:SF1">
    <property type="entry name" value="TRANSCRIPTIONAL REGULATOR ATRX-LIKE PROTEIN"/>
    <property type="match status" value="1"/>
</dbReference>
<feature type="compositionally biased region" description="Polar residues" evidence="1">
    <location>
        <begin position="378"/>
        <end position="390"/>
    </location>
</feature>
<sequence>MKEKQGRAGIDIKGKVPKTMGRTGSSSKRKSSKKKRDKISSQKKKNRRKESKKRRRVNDSVSSHSDDDSLSAEHTSSSTSKSNHRRRRNRNKKLRRDNSVSSDSDDQSMRSDSDSLSTYDSGYKHRRPRRSRVGLKSKTKRARKRSASPNVDADAHTVRKRKTLGRDSVVKPRKKSSKKKSKRHLSSSSSSDSQSCSTCQSSSSTSSADHKRRRKKEILNDETERLRGRESYKPRKKRKLRSPSCSSYRRNSDHSFSVSHSDGHWLLSVTVMWHWLLNEGGSKMESDSQSYGASNKRICVENDLDDNVTELRISGIDEGDKDNACNLQLDEAHMKNLKAKEIDESAPVAALGGGDLESILRQKALENLRKFRGGPTPGDSNPQEINQTSGPLLKRDFPLLEVKKLPDEEYIENPGITKQTIAHPADKIAILEGSEEEKCTTSHAVLAKALPRSETRPGAGTINACSSSNEERASFEGQISGVRSLEDKKDEAKDGSQFEQKTMSVMRGGEMVQVSYKVYIPKKTPALARRQLRRFMCPVGSADSSRKD</sequence>
<evidence type="ECO:0000313" key="3">
    <source>
        <dbReference type="Proteomes" id="UP001289374"/>
    </source>
</evidence>
<dbReference type="Proteomes" id="UP001289374">
    <property type="component" value="Unassembled WGS sequence"/>
</dbReference>
<name>A0AAE2BUM9_9LAMI</name>
<dbReference type="EMBL" id="JACGWL010000007">
    <property type="protein sequence ID" value="KAK4398361.1"/>
    <property type="molecule type" value="Genomic_DNA"/>
</dbReference>
<feature type="region of interest" description="Disordered" evidence="1">
    <location>
        <begin position="371"/>
        <end position="390"/>
    </location>
</feature>
<feature type="compositionally biased region" description="Basic and acidic residues" evidence="1">
    <location>
        <begin position="217"/>
        <end position="233"/>
    </location>
</feature>
<feature type="compositionally biased region" description="Basic and acidic residues" evidence="1">
    <location>
        <begin position="1"/>
        <end position="14"/>
    </location>
</feature>
<accession>A0AAE2BUM9</accession>
<feature type="compositionally biased region" description="Basic residues" evidence="1">
    <location>
        <begin position="27"/>
        <end position="56"/>
    </location>
</feature>
<feature type="compositionally biased region" description="Basic residues" evidence="1">
    <location>
        <begin position="124"/>
        <end position="146"/>
    </location>
</feature>
<proteinExistence type="predicted"/>
<organism evidence="2 3">
    <name type="scientific">Sesamum angolense</name>
    <dbReference type="NCBI Taxonomy" id="2727404"/>
    <lineage>
        <taxon>Eukaryota</taxon>
        <taxon>Viridiplantae</taxon>
        <taxon>Streptophyta</taxon>
        <taxon>Embryophyta</taxon>
        <taxon>Tracheophyta</taxon>
        <taxon>Spermatophyta</taxon>
        <taxon>Magnoliopsida</taxon>
        <taxon>eudicotyledons</taxon>
        <taxon>Gunneridae</taxon>
        <taxon>Pentapetalae</taxon>
        <taxon>asterids</taxon>
        <taxon>lamiids</taxon>
        <taxon>Lamiales</taxon>
        <taxon>Pedaliaceae</taxon>
        <taxon>Sesamum</taxon>
    </lineage>
</organism>
<dbReference type="AlphaFoldDB" id="A0AAE2BUM9"/>
<feature type="region of interest" description="Disordered" evidence="1">
    <location>
        <begin position="1"/>
        <end position="259"/>
    </location>
</feature>
<reference evidence="2" key="1">
    <citation type="submission" date="2020-06" db="EMBL/GenBank/DDBJ databases">
        <authorList>
            <person name="Li T."/>
            <person name="Hu X."/>
            <person name="Zhang T."/>
            <person name="Song X."/>
            <person name="Zhang H."/>
            <person name="Dai N."/>
            <person name="Sheng W."/>
            <person name="Hou X."/>
            <person name="Wei L."/>
        </authorList>
    </citation>
    <scope>NUCLEOTIDE SEQUENCE</scope>
    <source>
        <strain evidence="2">K16</strain>
        <tissue evidence="2">Leaf</tissue>
    </source>
</reference>
<evidence type="ECO:0000313" key="2">
    <source>
        <dbReference type="EMBL" id="KAK4398361.1"/>
    </source>
</evidence>